<name>A0A4U7MRW7_9RHOB</name>
<evidence type="ECO:0000256" key="1">
    <source>
        <dbReference type="SAM" id="MobiDB-lite"/>
    </source>
</evidence>
<organism evidence="2 3">
    <name type="scientific">Shimia litoralis</name>
    <dbReference type="NCBI Taxonomy" id="420403"/>
    <lineage>
        <taxon>Bacteria</taxon>
        <taxon>Pseudomonadati</taxon>
        <taxon>Pseudomonadota</taxon>
        <taxon>Alphaproteobacteria</taxon>
        <taxon>Rhodobacterales</taxon>
        <taxon>Roseobacteraceae</taxon>
    </lineage>
</organism>
<feature type="region of interest" description="Disordered" evidence="1">
    <location>
        <begin position="91"/>
        <end position="128"/>
    </location>
</feature>
<accession>A0A4U7MRW7</accession>
<evidence type="ECO:0000313" key="3">
    <source>
        <dbReference type="Proteomes" id="UP000306575"/>
    </source>
</evidence>
<sequence length="128" mass="14057">MTKRVTQKDIFDAKVANQVGKLAIVISAQKTYEEQRKTASRKAVLVAFDMWLTKASDAERYTFVARLAETANQRNKSLINEFLDALDVPMEQDMSDEVEGTPQMEGGNADADKGGRANVEGQGDATKA</sequence>
<dbReference type="Proteomes" id="UP000306575">
    <property type="component" value="Unassembled WGS sequence"/>
</dbReference>
<dbReference type="AlphaFoldDB" id="A0A4U7MRW7"/>
<gene>
    <name evidence="2" type="ORF">FAP39_17065</name>
</gene>
<comment type="caution">
    <text evidence="2">The sequence shown here is derived from an EMBL/GenBank/DDBJ whole genome shotgun (WGS) entry which is preliminary data.</text>
</comment>
<dbReference type="RefSeq" id="WP_138017582.1">
    <property type="nucleotide sequence ID" value="NZ_SULI01000043.1"/>
</dbReference>
<proteinExistence type="predicted"/>
<dbReference type="EMBL" id="SULI01000043">
    <property type="protein sequence ID" value="TKZ15473.1"/>
    <property type="molecule type" value="Genomic_DNA"/>
</dbReference>
<reference evidence="2 3" key="1">
    <citation type="submission" date="2019-04" db="EMBL/GenBank/DDBJ databases">
        <title>Genome sequence of Pelagicola litoralis CL-ES2.</title>
        <authorList>
            <person name="Cao J."/>
        </authorList>
    </citation>
    <scope>NUCLEOTIDE SEQUENCE [LARGE SCALE GENOMIC DNA]</scope>
    <source>
        <strain evidence="2 3">CL-ES2</strain>
    </source>
</reference>
<keyword evidence="3" id="KW-1185">Reference proteome</keyword>
<evidence type="ECO:0000313" key="2">
    <source>
        <dbReference type="EMBL" id="TKZ15473.1"/>
    </source>
</evidence>
<protein>
    <submittedName>
        <fullName evidence="2">Uncharacterized protein</fullName>
    </submittedName>
</protein>